<reference evidence="2 3" key="1">
    <citation type="journal article" date="2014" name="Int. J. Syst. Evol. Microbiol.">
        <title>Complete genome sequence of Corynebacterium casei LMG S-19264T (=DSM 44701T), isolated from a smear-ripened cheese.</title>
        <authorList>
            <consortium name="US DOE Joint Genome Institute (JGI-PGF)"/>
            <person name="Walter F."/>
            <person name="Albersmeier A."/>
            <person name="Kalinowski J."/>
            <person name="Ruckert C."/>
        </authorList>
    </citation>
    <scope>NUCLEOTIDE SEQUENCE [LARGE SCALE GENOMIC DNA]</scope>
    <source>
        <strain evidence="2 3">JCM 4255</strain>
    </source>
</reference>
<evidence type="ECO:0000313" key="3">
    <source>
        <dbReference type="Proteomes" id="UP000516373"/>
    </source>
</evidence>
<gene>
    <name evidence="2" type="ORF">GCM10017668_68300</name>
</gene>
<evidence type="ECO:0000313" key="2">
    <source>
        <dbReference type="EMBL" id="BCL24987.1"/>
    </source>
</evidence>
<dbReference type="EMBL" id="AP023439">
    <property type="protein sequence ID" value="BCL24987.1"/>
    <property type="molecule type" value="Genomic_DNA"/>
</dbReference>
<evidence type="ECO:0000256" key="1">
    <source>
        <dbReference type="SAM" id="MobiDB-lite"/>
    </source>
</evidence>
<protein>
    <submittedName>
        <fullName evidence="2">Uncharacterized protein</fullName>
    </submittedName>
</protein>
<sequence>MPPILSPTTDNRSWSDAGPPPSGTRTPAGTFVTLGATEVATRARVAGSAARGRAATVNGRPGVISWNEDGTPLSLLAFTVADGLITEISAVVDPSELALLTLSGPR</sequence>
<dbReference type="Proteomes" id="UP000516373">
    <property type="component" value="Chromosome"/>
</dbReference>
<dbReference type="KEGG" id="stui:GCM10017668_68300"/>
<accession>A0A7G1NTP0</accession>
<dbReference type="AlphaFoldDB" id="A0A7G1NTP0"/>
<organism evidence="2 3">
    <name type="scientific">Streptomyces tuirus</name>
    <dbReference type="NCBI Taxonomy" id="68278"/>
    <lineage>
        <taxon>Bacteria</taxon>
        <taxon>Bacillati</taxon>
        <taxon>Actinomycetota</taxon>
        <taxon>Actinomycetes</taxon>
        <taxon>Kitasatosporales</taxon>
        <taxon>Streptomycetaceae</taxon>
        <taxon>Streptomyces</taxon>
    </lineage>
</organism>
<name>A0A7G1NTP0_9ACTN</name>
<proteinExistence type="predicted"/>
<feature type="region of interest" description="Disordered" evidence="1">
    <location>
        <begin position="1"/>
        <end position="29"/>
    </location>
</feature>
<feature type="compositionally biased region" description="Polar residues" evidence="1">
    <location>
        <begin position="1"/>
        <end position="14"/>
    </location>
</feature>